<evidence type="ECO:0000256" key="1">
    <source>
        <dbReference type="SAM" id="MobiDB-lite"/>
    </source>
</evidence>
<organism evidence="2 3">
    <name type="scientific">Novispirillum itersonii</name>
    <name type="common">Aquaspirillum itersonii</name>
    <dbReference type="NCBI Taxonomy" id="189"/>
    <lineage>
        <taxon>Bacteria</taxon>
        <taxon>Pseudomonadati</taxon>
        <taxon>Pseudomonadota</taxon>
        <taxon>Alphaproteobacteria</taxon>
        <taxon>Rhodospirillales</taxon>
        <taxon>Novispirillaceae</taxon>
        <taxon>Novispirillum</taxon>
    </lineage>
</organism>
<evidence type="ECO:0000313" key="3">
    <source>
        <dbReference type="Proteomes" id="UP000544872"/>
    </source>
</evidence>
<name>A0A7X0DN70_NOVIT</name>
<dbReference type="Proteomes" id="UP000544872">
    <property type="component" value="Unassembled WGS sequence"/>
</dbReference>
<protein>
    <submittedName>
        <fullName evidence="2">Uncharacterized protein</fullName>
    </submittedName>
</protein>
<feature type="compositionally biased region" description="Polar residues" evidence="1">
    <location>
        <begin position="1"/>
        <end position="16"/>
    </location>
</feature>
<dbReference type="EMBL" id="JACIIX010000013">
    <property type="protein sequence ID" value="MBB6211695.1"/>
    <property type="molecule type" value="Genomic_DNA"/>
</dbReference>
<sequence>MSEINKTSKAAPSSPQRKVWKAPKLEMVDVAERTNKKTVNPSDGMGAHTLS</sequence>
<keyword evidence="3" id="KW-1185">Reference proteome</keyword>
<dbReference type="AlphaFoldDB" id="A0A7X0DN70"/>
<gene>
    <name evidence="2" type="ORF">FHS48_003138</name>
</gene>
<proteinExistence type="predicted"/>
<comment type="caution">
    <text evidence="2">The sequence shown here is derived from an EMBL/GenBank/DDBJ whole genome shotgun (WGS) entry which is preliminary data.</text>
</comment>
<evidence type="ECO:0000313" key="2">
    <source>
        <dbReference type="EMBL" id="MBB6211695.1"/>
    </source>
</evidence>
<reference evidence="2 3" key="1">
    <citation type="submission" date="2020-08" db="EMBL/GenBank/DDBJ databases">
        <title>Genomic Encyclopedia of Type Strains, Phase IV (KMG-IV): sequencing the most valuable type-strain genomes for metagenomic binning, comparative biology and taxonomic classification.</title>
        <authorList>
            <person name="Goeker M."/>
        </authorList>
    </citation>
    <scope>NUCLEOTIDE SEQUENCE [LARGE SCALE GENOMIC DNA]</scope>
    <source>
        <strain evidence="2 3">DSM 11590</strain>
    </source>
</reference>
<feature type="region of interest" description="Disordered" evidence="1">
    <location>
        <begin position="1"/>
        <end position="51"/>
    </location>
</feature>
<accession>A0A7X0DN70</accession>
<dbReference type="RefSeq" id="WP_184264700.1">
    <property type="nucleotide sequence ID" value="NZ_JACIIX010000013.1"/>
</dbReference>
<feature type="compositionally biased region" description="Basic and acidic residues" evidence="1">
    <location>
        <begin position="23"/>
        <end position="35"/>
    </location>
</feature>